<dbReference type="PANTHER" id="PTHR33908:SF11">
    <property type="entry name" value="MEMBRANE PROTEIN"/>
    <property type="match status" value="1"/>
</dbReference>
<evidence type="ECO:0000313" key="11">
    <source>
        <dbReference type="Proteomes" id="UP000282195"/>
    </source>
</evidence>
<evidence type="ECO:0000256" key="6">
    <source>
        <dbReference type="ARBA" id="ARBA00022989"/>
    </source>
</evidence>
<dbReference type="InterPro" id="IPR050297">
    <property type="entry name" value="LipidA_mod_glycosyltrf_83"/>
</dbReference>
<feature type="transmembrane region" description="Helical" evidence="8">
    <location>
        <begin position="54"/>
        <end position="75"/>
    </location>
</feature>
<keyword evidence="6 8" id="KW-1133">Transmembrane helix</keyword>
<gene>
    <name evidence="10" type="ORF">CCGE525_22585</name>
</gene>
<proteinExistence type="predicted"/>
<accession>A0A387G0E7</accession>
<evidence type="ECO:0000256" key="7">
    <source>
        <dbReference type="ARBA" id="ARBA00023136"/>
    </source>
</evidence>
<name>A0A387G0E7_9HYPH</name>
<dbReference type="Proteomes" id="UP000282195">
    <property type="component" value="Plasmid pRCCGE525c"/>
</dbReference>
<dbReference type="GO" id="GO:0009103">
    <property type="term" value="P:lipopolysaccharide biosynthetic process"/>
    <property type="evidence" value="ECO:0007669"/>
    <property type="project" value="UniProtKB-ARBA"/>
</dbReference>
<sequence length="535" mass="59742">MRPSPLMGNAQLRIDRPDTSDVSKAAHSGTKSSTRRLSEVRAEAEAQSINPWKVAILLSAALTLYRFAIFAQIGLHPDEAYYWLWSRVPSAGYYDHAPMIAWWIWLSTRLLGDSPLGIRLFPILSVLVVSAVTVALSWELYRDRRLAVRAGVWLNAMPLIGFAALFATPDAPSMLFWTLAVWALAWLRRSGDRRIWLLVGLLAGLGCLSKYTNLFLGLGIVFWMILDSEARKRLFGPYMFVGGAIALVVFSPTIFWNFEHHWVSFTKQFGRIDSGQPSSWHTLEFLAGQFGLANPAIAIFAAIAVGIAWKQRRAGDFSSAAFLFALSAPLLIYMLLHSLHSRVQGNWLVPVYPAMAIMAAEGARRSAGSRHLSRMTKLAAPVGICLIVASLFYFASPLGQQASFPSPADKLIGWKELSQDIARYRPLHDARWIGTIDYGVTGELAFYAGDPQHVQEIVSRERYSFEMVDPQLVGQPALLVIPKATWMLPRLQKCLPQMEPVGEVARRAGKRVLERYTIFKINQAPQDIFSKGCTF</sequence>
<keyword evidence="11" id="KW-1185">Reference proteome</keyword>
<evidence type="ECO:0000256" key="1">
    <source>
        <dbReference type="ARBA" id="ARBA00004651"/>
    </source>
</evidence>
<reference evidence="10 11" key="1">
    <citation type="submission" date="2018-10" db="EMBL/GenBank/DDBJ databases">
        <title>Rhizobium etli, R. leguminosarum and a new Rhizobium genospecies from Phaseolus dumosus.</title>
        <authorList>
            <person name="Ramirez-Puebla S.T."/>
            <person name="Rogel-Hernandez M.A."/>
            <person name="Guerrero G."/>
            <person name="Ormeno-Orrillo E."/>
            <person name="Martinez-Romero J.C."/>
            <person name="Negrete-Yankelevich S."/>
            <person name="Martinez-Romero E."/>
        </authorList>
    </citation>
    <scope>NUCLEOTIDE SEQUENCE [LARGE SCALE GENOMIC DNA]</scope>
    <source>
        <strain evidence="10 11">CCGE525</strain>
        <plasmid evidence="11">prccge525c</plasmid>
    </source>
</reference>
<feature type="transmembrane region" description="Helical" evidence="8">
    <location>
        <begin position="116"/>
        <end position="138"/>
    </location>
</feature>
<geneLocation type="plasmid" evidence="11">
    <name>prccge525c</name>
</geneLocation>
<dbReference type="PANTHER" id="PTHR33908">
    <property type="entry name" value="MANNOSYLTRANSFERASE YKCB-RELATED"/>
    <property type="match status" value="1"/>
</dbReference>
<feature type="transmembrane region" description="Helical" evidence="8">
    <location>
        <begin position="286"/>
        <end position="309"/>
    </location>
</feature>
<keyword evidence="3" id="KW-0328">Glycosyltransferase</keyword>
<evidence type="ECO:0000256" key="5">
    <source>
        <dbReference type="ARBA" id="ARBA00022692"/>
    </source>
</evidence>
<evidence type="ECO:0000313" key="10">
    <source>
        <dbReference type="EMBL" id="AYG61681.1"/>
    </source>
</evidence>
<feature type="transmembrane region" description="Helical" evidence="8">
    <location>
        <begin position="321"/>
        <end position="339"/>
    </location>
</feature>
<keyword evidence="5 8" id="KW-0812">Transmembrane</keyword>
<evidence type="ECO:0000256" key="2">
    <source>
        <dbReference type="ARBA" id="ARBA00022475"/>
    </source>
</evidence>
<keyword evidence="7 8" id="KW-0472">Membrane</keyword>
<dbReference type="Pfam" id="PF13231">
    <property type="entry name" value="PMT_2"/>
    <property type="match status" value="1"/>
</dbReference>
<evidence type="ECO:0000259" key="9">
    <source>
        <dbReference type="Pfam" id="PF13231"/>
    </source>
</evidence>
<protein>
    <submittedName>
        <fullName evidence="10">Glycosyl transferase</fullName>
    </submittedName>
</protein>
<dbReference type="GO" id="GO:0016763">
    <property type="term" value="F:pentosyltransferase activity"/>
    <property type="evidence" value="ECO:0007669"/>
    <property type="project" value="TreeGrafter"/>
</dbReference>
<comment type="subcellular location">
    <subcellularLocation>
        <location evidence="1">Cell membrane</location>
        <topology evidence="1">Multi-pass membrane protein</topology>
    </subcellularLocation>
</comment>
<feature type="domain" description="Glycosyltransferase RgtA/B/C/D-like" evidence="9">
    <location>
        <begin position="95"/>
        <end position="256"/>
    </location>
</feature>
<keyword evidence="10" id="KW-0614">Plasmid</keyword>
<evidence type="ECO:0000256" key="8">
    <source>
        <dbReference type="SAM" id="Phobius"/>
    </source>
</evidence>
<keyword evidence="4 10" id="KW-0808">Transferase</keyword>
<feature type="transmembrane region" description="Helical" evidence="8">
    <location>
        <begin position="375"/>
        <end position="395"/>
    </location>
</feature>
<dbReference type="KEGG" id="rjg:CCGE525_22585"/>
<dbReference type="EMBL" id="CP032695">
    <property type="protein sequence ID" value="AYG61681.1"/>
    <property type="molecule type" value="Genomic_DNA"/>
</dbReference>
<evidence type="ECO:0000256" key="3">
    <source>
        <dbReference type="ARBA" id="ARBA00022676"/>
    </source>
</evidence>
<feature type="transmembrane region" description="Helical" evidence="8">
    <location>
        <begin position="345"/>
        <end position="363"/>
    </location>
</feature>
<evidence type="ECO:0000256" key="4">
    <source>
        <dbReference type="ARBA" id="ARBA00022679"/>
    </source>
</evidence>
<organism evidence="10 11">
    <name type="scientific">Rhizobium jaguaris</name>
    <dbReference type="NCBI Taxonomy" id="1312183"/>
    <lineage>
        <taxon>Bacteria</taxon>
        <taxon>Pseudomonadati</taxon>
        <taxon>Pseudomonadota</taxon>
        <taxon>Alphaproteobacteria</taxon>
        <taxon>Hyphomicrobiales</taxon>
        <taxon>Rhizobiaceae</taxon>
        <taxon>Rhizobium/Agrobacterium group</taxon>
        <taxon>Rhizobium</taxon>
    </lineage>
</organism>
<feature type="transmembrane region" description="Helical" evidence="8">
    <location>
        <begin position="238"/>
        <end position="258"/>
    </location>
</feature>
<dbReference type="GO" id="GO:0005886">
    <property type="term" value="C:plasma membrane"/>
    <property type="evidence" value="ECO:0007669"/>
    <property type="project" value="UniProtKB-SubCell"/>
</dbReference>
<dbReference type="InterPro" id="IPR038731">
    <property type="entry name" value="RgtA/B/C-like"/>
</dbReference>
<feature type="transmembrane region" description="Helical" evidence="8">
    <location>
        <begin position="195"/>
        <end position="226"/>
    </location>
</feature>
<keyword evidence="2" id="KW-1003">Cell membrane</keyword>
<dbReference type="OrthoDB" id="9811222at2"/>
<dbReference type="AlphaFoldDB" id="A0A387G0E7"/>